<dbReference type="GO" id="GO:0005737">
    <property type="term" value="C:cytoplasm"/>
    <property type="evidence" value="ECO:0007669"/>
    <property type="project" value="UniProtKB-SubCell"/>
</dbReference>
<dbReference type="PROSITE" id="PS00609">
    <property type="entry name" value="GLYCOSYL_HYDROL_F32"/>
    <property type="match status" value="1"/>
</dbReference>
<dbReference type="InterPro" id="IPR006232">
    <property type="entry name" value="Suc6P_hydrolase"/>
</dbReference>
<keyword evidence="3 4" id="KW-0326">Glycosidase</keyword>
<dbReference type="SMART" id="SM00640">
    <property type="entry name" value="Glyco_32"/>
    <property type="match status" value="1"/>
</dbReference>
<feature type="domain" description="Glycosyl hydrolase family 32 C-terminal" evidence="7">
    <location>
        <begin position="412"/>
        <end position="445"/>
    </location>
</feature>
<dbReference type="CDD" id="cd18623">
    <property type="entry name" value="GH32_ScrB-like"/>
    <property type="match status" value="1"/>
</dbReference>
<dbReference type="GO" id="GO:0004564">
    <property type="term" value="F:beta-fructofuranosidase activity"/>
    <property type="evidence" value="ECO:0007669"/>
    <property type="project" value="UniProtKB-EC"/>
</dbReference>
<comment type="function">
    <text evidence="5">Enables the bacterium to metabolize sucrose as a sole carbon source.</text>
</comment>
<evidence type="ECO:0000256" key="4">
    <source>
        <dbReference type="RuleBase" id="RU362110"/>
    </source>
</evidence>
<reference evidence="8 9" key="1">
    <citation type="submission" date="2019-03" db="EMBL/GenBank/DDBJ databases">
        <authorList>
            <consortium name="Pathogen Informatics"/>
        </authorList>
    </citation>
    <scope>NUCLEOTIDE SEQUENCE [LARGE SCALE GENOMIC DNA]</scope>
    <source>
        <strain evidence="8 9">NCTC13038</strain>
    </source>
</reference>
<dbReference type="InterPro" id="IPR013148">
    <property type="entry name" value="Glyco_hydro_32_N"/>
</dbReference>
<keyword evidence="5" id="KW-0963">Cytoplasm</keyword>
<sequence>MSLPSRLPAILRAVMQGQPRALRDSHYPQWHLAPTTGLMNDPNGFIEFAGRYHLFYQWNPIACDHTFKCWGHWSSADLLHWQHEPIALMPDEEYDRNGCYSGSAVDNDGKLTLCYTGNVKFEDGSRTAWQCLATENGDGTFSKTGPVLALPKGYTGHVRDPKVWQHEGRWFMVLGAQDLQKRGKVLLFSSADLHQWEAAGEIAGSDLNGLRDAGYMWECPDLFPLADQHILICCPQGIAREADRFLNTYPAVWTAGRFDYASARFDHGALYELDAGFEFYAPQTMLAADGRRLLVGWMGVPDGEEMRQPTLAHGWIHQMTCLRELELRDGKLYQHPVRELADLRGEARGWQGLGLPLAPMDMVFEVAPGDELAIDFGGALRLTLDADGIRLERRSLACDDALYRYWRGEVRALRILCDSSSIEIFINGGEGVMSSRYFPAVSRANDFQRCDAGCILLLAAAAMHGRISVLISGVCCRDENQTRYH</sequence>
<dbReference type="Proteomes" id="UP000332594">
    <property type="component" value="Unassembled WGS sequence"/>
</dbReference>
<protein>
    <recommendedName>
        <fullName evidence="4">Sucrose-6-phosphate hydrolase</fullName>
        <ecNumber evidence="4">3.2.1.26</ecNumber>
    </recommendedName>
    <alternativeName>
        <fullName evidence="5">Invertase</fullName>
    </alternativeName>
</protein>
<evidence type="ECO:0000256" key="1">
    <source>
        <dbReference type="ARBA" id="ARBA00009902"/>
    </source>
</evidence>
<accession>A0A485B697</accession>
<proteinExistence type="inferred from homology"/>
<dbReference type="EC" id="3.2.1.26" evidence="4"/>
<evidence type="ECO:0000259" key="6">
    <source>
        <dbReference type="Pfam" id="PF00251"/>
    </source>
</evidence>
<comment type="subcellular location">
    <subcellularLocation>
        <location evidence="5">Cytoplasm</location>
    </subcellularLocation>
</comment>
<dbReference type="SUPFAM" id="SSF49899">
    <property type="entry name" value="Concanavalin A-like lectins/glucanases"/>
    <property type="match status" value="1"/>
</dbReference>
<dbReference type="InterPro" id="IPR013189">
    <property type="entry name" value="Glyco_hydro_32_C"/>
</dbReference>
<dbReference type="InterPro" id="IPR018053">
    <property type="entry name" value="Glyco_hydro_32_AS"/>
</dbReference>
<evidence type="ECO:0000256" key="2">
    <source>
        <dbReference type="ARBA" id="ARBA00022801"/>
    </source>
</evidence>
<dbReference type="InterPro" id="IPR013320">
    <property type="entry name" value="ConA-like_dom_sf"/>
</dbReference>
<organism evidence="8 9">
    <name type="scientific">Raoultella terrigena</name>
    <name type="common">Klebsiella terrigena</name>
    <dbReference type="NCBI Taxonomy" id="577"/>
    <lineage>
        <taxon>Bacteria</taxon>
        <taxon>Pseudomonadati</taxon>
        <taxon>Pseudomonadota</taxon>
        <taxon>Gammaproteobacteria</taxon>
        <taxon>Enterobacterales</taxon>
        <taxon>Enterobacteriaceae</taxon>
        <taxon>Klebsiella/Raoultella group</taxon>
        <taxon>Raoultella</taxon>
    </lineage>
</organism>
<dbReference type="UniPathway" id="UPA00238"/>
<dbReference type="Pfam" id="PF08244">
    <property type="entry name" value="Glyco_hydro_32C"/>
    <property type="match status" value="1"/>
</dbReference>
<evidence type="ECO:0000259" key="7">
    <source>
        <dbReference type="Pfam" id="PF08244"/>
    </source>
</evidence>
<comment type="pathway">
    <text evidence="5">Glycan biosynthesis; sucrose metabolism.</text>
</comment>
<feature type="domain" description="Glycosyl hydrolase family 32 N-terminal" evidence="6">
    <location>
        <begin position="31"/>
        <end position="336"/>
    </location>
</feature>
<dbReference type="Pfam" id="PF00251">
    <property type="entry name" value="Glyco_hydro_32N"/>
    <property type="match status" value="1"/>
</dbReference>
<dbReference type="NCBIfam" id="TIGR01322">
    <property type="entry name" value="scrB_fam"/>
    <property type="match status" value="1"/>
</dbReference>
<dbReference type="PANTHER" id="PTHR43101:SF1">
    <property type="entry name" value="BETA-FRUCTOSIDASE"/>
    <property type="match status" value="1"/>
</dbReference>
<dbReference type="InterPro" id="IPR001362">
    <property type="entry name" value="Glyco_hydro_32"/>
</dbReference>
<gene>
    <name evidence="8" type="primary">scrB</name>
    <name evidence="8" type="ORF">NCTC13038_01211</name>
</gene>
<evidence type="ECO:0000256" key="3">
    <source>
        <dbReference type="ARBA" id="ARBA00023295"/>
    </source>
</evidence>
<comment type="similarity">
    <text evidence="1 4">Belongs to the glycosyl hydrolase 32 family.</text>
</comment>
<dbReference type="GO" id="GO:0005985">
    <property type="term" value="P:sucrose metabolic process"/>
    <property type="evidence" value="ECO:0007669"/>
    <property type="project" value="UniProtKB-UniPathway"/>
</dbReference>
<keyword evidence="2 4" id="KW-0378">Hydrolase</keyword>
<name>A0A485B697_RAOTE</name>
<keyword evidence="5" id="KW-0119">Carbohydrate metabolism</keyword>
<evidence type="ECO:0000256" key="5">
    <source>
        <dbReference type="RuleBase" id="RU365015"/>
    </source>
</evidence>
<dbReference type="Gene3D" id="2.60.120.560">
    <property type="entry name" value="Exo-inulinase, domain 1"/>
    <property type="match status" value="1"/>
</dbReference>
<dbReference type="EMBL" id="CAADJG010000002">
    <property type="protein sequence ID" value="VFS67843.1"/>
    <property type="molecule type" value="Genomic_DNA"/>
</dbReference>
<dbReference type="InterPro" id="IPR051214">
    <property type="entry name" value="GH32_Enzymes"/>
</dbReference>
<evidence type="ECO:0000313" key="9">
    <source>
        <dbReference type="Proteomes" id="UP000332594"/>
    </source>
</evidence>
<dbReference type="InterPro" id="IPR023296">
    <property type="entry name" value="Glyco_hydro_beta-prop_sf"/>
</dbReference>
<comment type="catalytic activity">
    <reaction evidence="4">
        <text>Hydrolysis of terminal non-reducing beta-D-fructofuranoside residues in beta-D-fructofuranosides.</text>
        <dbReference type="EC" id="3.2.1.26"/>
    </reaction>
</comment>
<dbReference type="Gene3D" id="2.115.10.20">
    <property type="entry name" value="Glycosyl hydrolase domain, family 43"/>
    <property type="match status" value="1"/>
</dbReference>
<dbReference type="SUPFAM" id="SSF75005">
    <property type="entry name" value="Arabinanase/levansucrase/invertase"/>
    <property type="match status" value="1"/>
</dbReference>
<dbReference type="PANTHER" id="PTHR43101">
    <property type="entry name" value="BETA-FRUCTOSIDASE"/>
    <property type="match status" value="1"/>
</dbReference>
<evidence type="ECO:0000313" key="8">
    <source>
        <dbReference type="EMBL" id="VFS67843.1"/>
    </source>
</evidence>
<dbReference type="AlphaFoldDB" id="A0A485B697"/>